<dbReference type="Proteomes" id="UP001155128">
    <property type="component" value="Unassembled WGS sequence"/>
</dbReference>
<dbReference type="Pfam" id="PF00583">
    <property type="entry name" value="Acetyltransf_1"/>
    <property type="match status" value="1"/>
</dbReference>
<dbReference type="SUPFAM" id="SSF55729">
    <property type="entry name" value="Acyl-CoA N-acyltransferases (Nat)"/>
    <property type="match status" value="1"/>
</dbReference>
<dbReference type="GO" id="GO:0016747">
    <property type="term" value="F:acyltransferase activity, transferring groups other than amino-acyl groups"/>
    <property type="evidence" value="ECO:0007669"/>
    <property type="project" value="InterPro"/>
</dbReference>
<dbReference type="PROSITE" id="PS51186">
    <property type="entry name" value="GNAT"/>
    <property type="match status" value="1"/>
</dbReference>
<sequence>MTSRSQPSAIRFERLESVEREVILAHMLDPRIAKHLPLLDEREWDLGKVDWFVGMKAAHWEKHGFGHWAIFIEDEYAGWGGFEKDGDGWDFGLVLHPDHFRSGARIAAQAFAWAREHTQIERVTALLPLSRSERALQRHGARPIGEVEAHGLTFRKWEVHLREE</sequence>
<dbReference type="RefSeq" id="WP_252112617.1">
    <property type="nucleotide sequence ID" value="NZ_JAMSHT010000001.1"/>
</dbReference>
<organism evidence="2 3">
    <name type="scientific">Sphingomicrobium sediminis</name>
    <dbReference type="NCBI Taxonomy" id="2950949"/>
    <lineage>
        <taxon>Bacteria</taxon>
        <taxon>Pseudomonadati</taxon>
        <taxon>Pseudomonadota</taxon>
        <taxon>Alphaproteobacteria</taxon>
        <taxon>Sphingomonadales</taxon>
        <taxon>Sphingomonadaceae</taxon>
        <taxon>Sphingomicrobium</taxon>
    </lineage>
</organism>
<keyword evidence="3" id="KW-1185">Reference proteome</keyword>
<reference evidence="2" key="1">
    <citation type="submission" date="2022-06" db="EMBL/GenBank/DDBJ databases">
        <title>Sphingomicrobium sedimins sp. nov., a marine bacterium isolated from tidal flat.</title>
        <authorList>
            <person name="Kim C.-H."/>
            <person name="Yoo Y."/>
            <person name="Kim J.-J."/>
        </authorList>
    </citation>
    <scope>NUCLEOTIDE SEQUENCE</scope>
    <source>
        <strain evidence="2">GRR-S6-50</strain>
    </source>
</reference>
<proteinExistence type="predicted"/>
<evidence type="ECO:0000313" key="2">
    <source>
        <dbReference type="EMBL" id="MCM8556964.1"/>
    </source>
</evidence>
<dbReference type="EMBL" id="JAMSHT010000001">
    <property type="protein sequence ID" value="MCM8556964.1"/>
    <property type="molecule type" value="Genomic_DNA"/>
</dbReference>
<gene>
    <name evidence="2" type="ORF">NDO55_03925</name>
</gene>
<accession>A0A9X2EKD4</accession>
<name>A0A9X2EKD4_9SPHN</name>
<dbReference type="InterPro" id="IPR000182">
    <property type="entry name" value="GNAT_dom"/>
</dbReference>
<dbReference type="InterPro" id="IPR016181">
    <property type="entry name" value="Acyl_CoA_acyltransferase"/>
</dbReference>
<dbReference type="AlphaFoldDB" id="A0A9X2EKD4"/>
<feature type="domain" description="N-acetyltransferase" evidence="1">
    <location>
        <begin position="23"/>
        <end position="164"/>
    </location>
</feature>
<protein>
    <submittedName>
        <fullName evidence="2">GNAT family N-acetyltransferase</fullName>
    </submittedName>
</protein>
<dbReference type="Gene3D" id="3.40.630.30">
    <property type="match status" value="1"/>
</dbReference>
<evidence type="ECO:0000259" key="1">
    <source>
        <dbReference type="PROSITE" id="PS51186"/>
    </source>
</evidence>
<comment type="caution">
    <text evidence="2">The sequence shown here is derived from an EMBL/GenBank/DDBJ whole genome shotgun (WGS) entry which is preliminary data.</text>
</comment>
<evidence type="ECO:0000313" key="3">
    <source>
        <dbReference type="Proteomes" id="UP001155128"/>
    </source>
</evidence>